<keyword evidence="1" id="KW-0472">Membrane</keyword>
<feature type="transmembrane region" description="Helical" evidence="1">
    <location>
        <begin position="385"/>
        <end position="418"/>
    </location>
</feature>
<keyword evidence="1" id="KW-1133">Transmembrane helix</keyword>
<organism evidence="2 3">
    <name type="scientific">Batrachochytrium dendrobatidis (strain JEL423)</name>
    <dbReference type="NCBI Taxonomy" id="403673"/>
    <lineage>
        <taxon>Eukaryota</taxon>
        <taxon>Fungi</taxon>
        <taxon>Fungi incertae sedis</taxon>
        <taxon>Chytridiomycota</taxon>
        <taxon>Chytridiomycota incertae sedis</taxon>
        <taxon>Chytridiomycetes</taxon>
        <taxon>Rhizophydiales</taxon>
        <taxon>Rhizophydiales incertae sedis</taxon>
        <taxon>Batrachochytrium</taxon>
    </lineage>
</organism>
<feature type="transmembrane region" description="Helical" evidence="1">
    <location>
        <begin position="174"/>
        <end position="192"/>
    </location>
</feature>
<feature type="transmembrane region" description="Helical" evidence="1">
    <location>
        <begin position="278"/>
        <end position="298"/>
    </location>
</feature>
<feature type="transmembrane region" description="Helical" evidence="1">
    <location>
        <begin position="237"/>
        <end position="257"/>
    </location>
</feature>
<feature type="transmembrane region" description="Helical" evidence="1">
    <location>
        <begin position="96"/>
        <end position="124"/>
    </location>
</feature>
<dbReference type="eggNOG" id="ENOG502QRGR">
    <property type="taxonomic scope" value="Eukaryota"/>
</dbReference>
<dbReference type="EMBL" id="DS022306">
    <property type="protein sequence ID" value="OAJ41933.1"/>
    <property type="molecule type" value="Genomic_DNA"/>
</dbReference>
<dbReference type="PANTHER" id="PTHR31970">
    <property type="match status" value="1"/>
</dbReference>
<evidence type="ECO:0000256" key="1">
    <source>
        <dbReference type="SAM" id="Phobius"/>
    </source>
</evidence>
<evidence type="ECO:0000313" key="2">
    <source>
        <dbReference type="EMBL" id="OAJ41933.1"/>
    </source>
</evidence>
<dbReference type="OrthoDB" id="5402974at2759"/>
<dbReference type="VEuPathDB" id="FungiDB:BDEG_25462"/>
<dbReference type="InterPro" id="IPR031563">
    <property type="entry name" value="MOT1/MOT2"/>
</dbReference>
<feature type="transmembrane region" description="Helical" evidence="1">
    <location>
        <begin position="64"/>
        <end position="84"/>
    </location>
</feature>
<reference evidence="2 3" key="1">
    <citation type="submission" date="2006-10" db="EMBL/GenBank/DDBJ databases">
        <title>The Genome Sequence of Batrachochytrium dendrobatidis JEL423.</title>
        <authorList>
            <consortium name="The Broad Institute Genome Sequencing Platform"/>
            <person name="Birren B."/>
            <person name="Lander E."/>
            <person name="Galagan J."/>
            <person name="Cuomo C."/>
            <person name="Devon K."/>
            <person name="Jaffe D."/>
            <person name="Butler J."/>
            <person name="Alvarez P."/>
            <person name="Gnerre S."/>
            <person name="Grabherr M."/>
            <person name="Kleber M."/>
            <person name="Mauceli E."/>
            <person name="Brockman W."/>
            <person name="Young S."/>
            <person name="LaButti K."/>
            <person name="Sykes S."/>
            <person name="DeCaprio D."/>
            <person name="Crawford M."/>
            <person name="Koehrsen M."/>
            <person name="Engels R."/>
            <person name="Montgomery P."/>
            <person name="Pearson M."/>
            <person name="Howarth C."/>
            <person name="Larson L."/>
            <person name="White J."/>
            <person name="O'Leary S."/>
            <person name="Kodira C."/>
            <person name="Zeng Q."/>
            <person name="Yandava C."/>
            <person name="Alvarado L."/>
            <person name="Longcore J."/>
            <person name="James T."/>
        </authorList>
    </citation>
    <scope>NUCLEOTIDE SEQUENCE [LARGE SCALE GENOMIC DNA]</scope>
    <source>
        <strain evidence="2 3">JEL423</strain>
    </source>
</reference>
<gene>
    <name evidence="2" type="ORF">BDEG_25462</name>
</gene>
<dbReference type="Proteomes" id="UP000077115">
    <property type="component" value="Unassembled WGS sequence"/>
</dbReference>
<feature type="transmembrane region" description="Helical" evidence="1">
    <location>
        <begin position="324"/>
        <end position="346"/>
    </location>
</feature>
<feature type="transmembrane region" description="Helical" evidence="1">
    <location>
        <begin position="353"/>
        <end position="373"/>
    </location>
</feature>
<reference evidence="2 3" key="2">
    <citation type="submission" date="2016-05" db="EMBL/GenBank/DDBJ databases">
        <title>Lineage-specific infection strategies underlie the spectrum of fungal disease in amphibians.</title>
        <authorList>
            <person name="Cuomo C.A."/>
            <person name="Farrer R.A."/>
            <person name="James T."/>
            <person name="Longcore J."/>
            <person name="Birren B."/>
        </authorList>
    </citation>
    <scope>NUCLEOTIDE SEQUENCE [LARGE SCALE GENOMIC DNA]</scope>
    <source>
        <strain evidence="2 3">JEL423</strain>
    </source>
</reference>
<accession>A0A177WPC0</accession>
<dbReference type="Pfam" id="PF16983">
    <property type="entry name" value="MFS_MOT1"/>
    <property type="match status" value="2"/>
</dbReference>
<dbReference type="AlphaFoldDB" id="A0A177WPC0"/>
<sequence>MFLFRQTRNTNQDDSPTVAVDQRTVMQRIKAFPSTISIAEISGSFGDMATLLPILLSLGKAGQISITSSLVFGGLFNVLTGLAYDIPMCVQPMKAIAATAIASNMTQAQIVSAGMFVSSVLLFLGVTRLIHVVNKYIPVTIVRGIQMGAGLTLVMKGADSILKANLYSFAAYDWMDNFVVALLCFILVMALYRAKINPSALIIFAIGILLACIRLYSHGDSPPSPNLSFPSPTAPSSSDFAIGILKAGIGQLPLTLLNSVIAVSKLADDLYPNKAKPVAPVSSIAIFVGVMNLTGGWFGSTPYCHGSGGLAAQYRFGARTGTSVILLGIFKILVGLIFGNTLLVIFQMIPKTILGVMLAIAGMELASCARDLHNLSDPAEYQDNYIILIVTVGGILGFKNDGIGFALGCIAAIILGIARHQRNKQKSVTLLA</sequence>
<feature type="transmembrane region" description="Helical" evidence="1">
    <location>
        <begin position="199"/>
        <end position="217"/>
    </location>
</feature>
<dbReference type="PANTHER" id="PTHR31970:SF9">
    <property type="entry name" value="MOLYBDATE TRANSPORTER 2"/>
    <property type="match status" value="1"/>
</dbReference>
<proteinExistence type="predicted"/>
<evidence type="ECO:0000313" key="3">
    <source>
        <dbReference type="Proteomes" id="UP000077115"/>
    </source>
</evidence>
<keyword evidence="1" id="KW-0812">Transmembrane</keyword>
<name>A0A177WPC0_BATDL</name>
<protein>
    <recommendedName>
        <fullName evidence="4">Sulfate transporter</fullName>
    </recommendedName>
</protein>
<dbReference type="GO" id="GO:0015098">
    <property type="term" value="F:molybdate ion transmembrane transporter activity"/>
    <property type="evidence" value="ECO:0007669"/>
    <property type="project" value="InterPro"/>
</dbReference>
<evidence type="ECO:0008006" key="4">
    <source>
        <dbReference type="Google" id="ProtNLM"/>
    </source>
</evidence>
<dbReference type="STRING" id="403673.A0A177WPC0"/>